<dbReference type="GO" id="GO:0005829">
    <property type="term" value="C:cytosol"/>
    <property type="evidence" value="ECO:0007669"/>
    <property type="project" value="TreeGrafter"/>
</dbReference>
<feature type="non-terminal residue" evidence="2">
    <location>
        <position position="231"/>
    </location>
</feature>
<protein>
    <recommendedName>
        <fullName evidence="1">SF4 helicase domain-containing protein</fullName>
    </recommendedName>
</protein>
<dbReference type="PANTHER" id="PTHR30153">
    <property type="entry name" value="REPLICATIVE DNA HELICASE DNAB"/>
    <property type="match status" value="1"/>
</dbReference>
<dbReference type="PROSITE" id="PS51199">
    <property type="entry name" value="SF4_HELICASE"/>
    <property type="match status" value="1"/>
</dbReference>
<dbReference type="Gene3D" id="3.40.50.300">
    <property type="entry name" value="P-loop containing nucleotide triphosphate hydrolases"/>
    <property type="match status" value="1"/>
</dbReference>
<dbReference type="GO" id="GO:0003678">
    <property type="term" value="F:DNA helicase activity"/>
    <property type="evidence" value="ECO:0007669"/>
    <property type="project" value="InterPro"/>
</dbReference>
<organism evidence="2">
    <name type="scientific">marine sediment metagenome</name>
    <dbReference type="NCBI Taxonomy" id="412755"/>
    <lineage>
        <taxon>unclassified sequences</taxon>
        <taxon>metagenomes</taxon>
        <taxon>ecological metagenomes</taxon>
    </lineage>
</organism>
<feature type="domain" description="SF4 helicase" evidence="1">
    <location>
        <begin position="99"/>
        <end position="231"/>
    </location>
</feature>
<evidence type="ECO:0000259" key="1">
    <source>
        <dbReference type="PROSITE" id="PS51199"/>
    </source>
</evidence>
<dbReference type="InterPro" id="IPR007694">
    <property type="entry name" value="DNA_helicase_DnaB-like_C"/>
</dbReference>
<dbReference type="SUPFAM" id="SSF48024">
    <property type="entry name" value="N-terminal domain of DnaB helicase"/>
    <property type="match status" value="1"/>
</dbReference>
<comment type="caution">
    <text evidence="2">The sequence shown here is derived from an EMBL/GenBank/DDBJ whole genome shotgun (WGS) entry which is preliminary data.</text>
</comment>
<evidence type="ECO:0000313" key="2">
    <source>
        <dbReference type="EMBL" id="GAI13825.1"/>
    </source>
</evidence>
<dbReference type="GO" id="GO:0005524">
    <property type="term" value="F:ATP binding"/>
    <property type="evidence" value="ECO:0007669"/>
    <property type="project" value="InterPro"/>
</dbReference>
<dbReference type="Pfam" id="PF03796">
    <property type="entry name" value="DnaB_C"/>
    <property type="match status" value="1"/>
</dbReference>
<dbReference type="InterPro" id="IPR016136">
    <property type="entry name" value="DNA_helicase_N/primase_C"/>
</dbReference>
<dbReference type="AlphaFoldDB" id="X1MGJ2"/>
<dbReference type="InterPro" id="IPR036185">
    <property type="entry name" value="DNA_heli_DnaB-like_N_sf"/>
</dbReference>
<name>X1MGJ2_9ZZZZ</name>
<dbReference type="InterPro" id="IPR027417">
    <property type="entry name" value="P-loop_NTPase"/>
</dbReference>
<gene>
    <name evidence="2" type="ORF">S06H3_18268</name>
</gene>
<reference evidence="2" key="1">
    <citation type="journal article" date="2014" name="Front. Microbiol.">
        <title>High frequency of phylogenetically diverse reductive dehalogenase-homologous genes in deep subseafloor sedimentary metagenomes.</title>
        <authorList>
            <person name="Kawai M."/>
            <person name="Futagami T."/>
            <person name="Toyoda A."/>
            <person name="Takaki Y."/>
            <person name="Nishi S."/>
            <person name="Hori S."/>
            <person name="Arai W."/>
            <person name="Tsubouchi T."/>
            <person name="Morono Y."/>
            <person name="Uchiyama I."/>
            <person name="Ito T."/>
            <person name="Fujiyama A."/>
            <person name="Inagaki F."/>
            <person name="Takami H."/>
        </authorList>
    </citation>
    <scope>NUCLEOTIDE SEQUENCE</scope>
    <source>
        <strain evidence="2">Expedition CK06-06</strain>
    </source>
</reference>
<proteinExistence type="predicted"/>
<sequence length="231" mass="25783">MEETGGNSYLTELINSVPTPHHVLNYAKIIYHKRVLRDLIGASQEIAHLGYNETEDVNNLLDRAERRIFSIAQKGLSQFIPVKETLEEAFERIDNLAKHKTGLRGLTTGFTELDNLLAGFQKSDLIILAARPSLGKSALALNFAINLAMSEKVPIGVFSLEMSKDQVVDRLIASVAGVDLWRLRTGRLSDEGKENDFTRIQHAMGILSELPIYIDDAFSSTVLQMKAMSRR</sequence>
<dbReference type="EMBL" id="BARV01009223">
    <property type="protein sequence ID" value="GAI13825.1"/>
    <property type="molecule type" value="Genomic_DNA"/>
</dbReference>
<dbReference type="GO" id="GO:0006260">
    <property type="term" value="P:DNA replication"/>
    <property type="evidence" value="ECO:0007669"/>
    <property type="project" value="InterPro"/>
</dbReference>
<dbReference type="PANTHER" id="PTHR30153:SF2">
    <property type="entry name" value="REPLICATIVE DNA HELICASE"/>
    <property type="match status" value="1"/>
</dbReference>
<dbReference type="Gene3D" id="1.10.860.10">
    <property type="entry name" value="DNAb Helicase, Chain A"/>
    <property type="match status" value="1"/>
</dbReference>
<accession>X1MGJ2</accession>
<dbReference type="SUPFAM" id="SSF52540">
    <property type="entry name" value="P-loop containing nucleoside triphosphate hydrolases"/>
    <property type="match status" value="1"/>
</dbReference>